<keyword evidence="5" id="KW-1185">Reference proteome</keyword>
<dbReference type="AlphaFoldDB" id="A0A0H2MI65"/>
<feature type="signal peptide" evidence="2">
    <location>
        <begin position="1"/>
        <end position="24"/>
    </location>
</feature>
<dbReference type="PANTHER" id="PTHR35936">
    <property type="entry name" value="MEMBRANE-BOUND LYTIC MUREIN TRANSGLYCOSYLASE F"/>
    <property type="match status" value="1"/>
</dbReference>
<protein>
    <recommendedName>
        <fullName evidence="3">Solute-binding protein family 3/N-terminal domain-containing protein</fullName>
    </recommendedName>
</protein>
<keyword evidence="1 2" id="KW-0732">Signal</keyword>
<feature type="chain" id="PRO_5002597291" description="Solute-binding protein family 3/N-terminal domain-containing protein" evidence="2">
    <location>
        <begin position="25"/>
        <end position="267"/>
    </location>
</feature>
<dbReference type="SUPFAM" id="SSF53850">
    <property type="entry name" value="Periplasmic binding protein-like II"/>
    <property type="match status" value="1"/>
</dbReference>
<name>A0A0H2MI65_9PROT</name>
<organism evidence="4 5">
    <name type="scientific">Kiloniella spongiae</name>
    <dbReference type="NCBI Taxonomy" id="1489064"/>
    <lineage>
        <taxon>Bacteria</taxon>
        <taxon>Pseudomonadati</taxon>
        <taxon>Pseudomonadota</taxon>
        <taxon>Alphaproteobacteria</taxon>
        <taxon>Rhodospirillales</taxon>
        <taxon>Kiloniellaceae</taxon>
        <taxon>Kiloniella</taxon>
    </lineage>
</organism>
<evidence type="ECO:0000256" key="2">
    <source>
        <dbReference type="SAM" id="SignalP"/>
    </source>
</evidence>
<dbReference type="EMBL" id="LAQL01000007">
    <property type="protein sequence ID" value="KLN60407.1"/>
    <property type="molecule type" value="Genomic_DNA"/>
</dbReference>
<evidence type="ECO:0000256" key="1">
    <source>
        <dbReference type="ARBA" id="ARBA00022729"/>
    </source>
</evidence>
<dbReference type="STRING" id="1489064.WH96_11700"/>
<dbReference type="PANTHER" id="PTHR35936:SF20">
    <property type="entry name" value="ABC TRANSPORTER ARGININE-BINDING PROTEIN 2-RELATED"/>
    <property type="match status" value="1"/>
</dbReference>
<evidence type="ECO:0000259" key="3">
    <source>
        <dbReference type="SMART" id="SM00062"/>
    </source>
</evidence>
<accession>A0A0H2MI65</accession>
<reference evidence="4 5" key="1">
    <citation type="submission" date="2015-03" db="EMBL/GenBank/DDBJ databases">
        <title>Genome Sequence of Kiloniella spongiae MEBiC09566, isolated from a marine sponge.</title>
        <authorList>
            <person name="Shao Z."/>
            <person name="Wang L."/>
            <person name="Li X."/>
        </authorList>
    </citation>
    <scope>NUCLEOTIDE SEQUENCE [LARGE SCALE GENOMIC DNA]</scope>
    <source>
        <strain evidence="4 5">MEBiC09566</strain>
    </source>
</reference>
<comment type="caution">
    <text evidence="4">The sequence shown here is derived from an EMBL/GenBank/DDBJ whole genome shotgun (WGS) entry which is preliminary data.</text>
</comment>
<dbReference type="InterPro" id="IPR001638">
    <property type="entry name" value="Solute-binding_3/MltF_N"/>
</dbReference>
<sequence>MKSRVCSVVFLGIFACFWAQVTIAAGCERSYSIAYSNNYIPYQYIPKNSVLTGLDIDVVKSVMSEMGCEYNLLLMPSKRAQMLLKRGTLDIMPAASITVERSAYAYFSESYRDETVAMFVRASDYNSYKGYKLTDAVDQKLSITAGLGGWYGPEYGEEKQRALDVGVLRLNAETEVRIQQLLNNRVDMVIADMYVGYHHAIKARRLDAIRPLPHLLNADPVHFMLSKESVSPGFVAKFNQALATVLKSQAYKELLEKYQPVEGAPSN</sequence>
<dbReference type="Gene3D" id="3.40.190.10">
    <property type="entry name" value="Periplasmic binding protein-like II"/>
    <property type="match status" value="2"/>
</dbReference>
<evidence type="ECO:0000313" key="4">
    <source>
        <dbReference type="EMBL" id="KLN60407.1"/>
    </source>
</evidence>
<gene>
    <name evidence="4" type="ORF">WH96_11700</name>
</gene>
<proteinExistence type="predicted"/>
<evidence type="ECO:0000313" key="5">
    <source>
        <dbReference type="Proteomes" id="UP000035444"/>
    </source>
</evidence>
<dbReference type="Pfam" id="PF00497">
    <property type="entry name" value="SBP_bac_3"/>
    <property type="match status" value="1"/>
</dbReference>
<dbReference type="RefSeq" id="WP_047764372.1">
    <property type="nucleotide sequence ID" value="NZ_LAQL01000007.1"/>
</dbReference>
<dbReference type="Proteomes" id="UP000035444">
    <property type="component" value="Unassembled WGS sequence"/>
</dbReference>
<dbReference type="PROSITE" id="PS51257">
    <property type="entry name" value="PROKAR_LIPOPROTEIN"/>
    <property type="match status" value="1"/>
</dbReference>
<dbReference type="SMART" id="SM00062">
    <property type="entry name" value="PBPb"/>
    <property type="match status" value="1"/>
</dbReference>
<feature type="domain" description="Solute-binding protein family 3/N-terminal" evidence="3">
    <location>
        <begin position="30"/>
        <end position="262"/>
    </location>
</feature>